<evidence type="ECO:0000256" key="5">
    <source>
        <dbReference type="ARBA" id="ARBA00034496"/>
    </source>
</evidence>
<name>A0A7S0ZDE9_9RHOD</name>
<dbReference type="Gene3D" id="1.10.490.10">
    <property type="entry name" value="Globins"/>
    <property type="match status" value="1"/>
</dbReference>
<gene>
    <name evidence="6" type="ORF">TOLI1172_LOCUS2766</name>
</gene>
<dbReference type="InterPro" id="IPR009050">
    <property type="entry name" value="Globin-like_sf"/>
</dbReference>
<evidence type="ECO:0000256" key="1">
    <source>
        <dbReference type="ARBA" id="ARBA00022448"/>
    </source>
</evidence>
<protein>
    <recommendedName>
        <fullName evidence="7">Globin</fullName>
    </recommendedName>
</protein>
<evidence type="ECO:0000256" key="3">
    <source>
        <dbReference type="ARBA" id="ARBA00022723"/>
    </source>
</evidence>
<evidence type="ECO:0000256" key="4">
    <source>
        <dbReference type="ARBA" id="ARBA00023004"/>
    </source>
</evidence>
<dbReference type="GO" id="GO:0046872">
    <property type="term" value="F:metal ion binding"/>
    <property type="evidence" value="ECO:0007669"/>
    <property type="project" value="UniProtKB-KW"/>
</dbReference>
<dbReference type="InterPro" id="IPR012292">
    <property type="entry name" value="Globin/Proto"/>
</dbReference>
<keyword evidence="2" id="KW-0349">Heme</keyword>
<dbReference type="GO" id="GO:0005344">
    <property type="term" value="F:oxygen carrier activity"/>
    <property type="evidence" value="ECO:0007669"/>
    <property type="project" value="InterPro"/>
</dbReference>
<sequence length="179" mass="20688">MAKAEIESYVFSKISRPGCDSERIQYVREQVFPSLFEDVGQDAVWKLANEFYSRIYSDSFMIEIFAASTKDEAIQNQFEFLVQLFGGPKMYASRKGKYTRLVSRHAAYQITEAHAVRWLLHMESALNTIPAFSSDEFRFRALMDYFSYTAYWIVFGVQQGYVNRGQPSGATTIDSGRNW</sequence>
<dbReference type="SUPFAM" id="SSF46458">
    <property type="entry name" value="Globin-like"/>
    <property type="match status" value="1"/>
</dbReference>
<accession>A0A7S0ZDE9</accession>
<dbReference type="Pfam" id="PF01152">
    <property type="entry name" value="Bac_globin"/>
    <property type="match status" value="1"/>
</dbReference>
<keyword evidence="3" id="KW-0479">Metal-binding</keyword>
<evidence type="ECO:0008006" key="7">
    <source>
        <dbReference type="Google" id="ProtNLM"/>
    </source>
</evidence>
<dbReference type="GO" id="GO:0020037">
    <property type="term" value="F:heme binding"/>
    <property type="evidence" value="ECO:0007669"/>
    <property type="project" value="InterPro"/>
</dbReference>
<dbReference type="InterPro" id="IPR044203">
    <property type="entry name" value="GlbO/GLB3-like"/>
</dbReference>
<keyword evidence="1" id="KW-0813">Transport</keyword>
<keyword evidence="4" id="KW-0408">Iron</keyword>
<dbReference type="AlphaFoldDB" id="A0A7S0ZDE9"/>
<organism evidence="6">
    <name type="scientific">Timspurckia oligopyrenoides</name>
    <dbReference type="NCBI Taxonomy" id="708627"/>
    <lineage>
        <taxon>Eukaryota</taxon>
        <taxon>Rhodophyta</taxon>
        <taxon>Bangiophyceae</taxon>
        <taxon>Porphyridiales</taxon>
        <taxon>Porphyridiaceae</taxon>
        <taxon>Timspurckia</taxon>
    </lineage>
</organism>
<proteinExistence type="inferred from homology"/>
<dbReference type="GO" id="GO:0019825">
    <property type="term" value="F:oxygen binding"/>
    <property type="evidence" value="ECO:0007669"/>
    <property type="project" value="InterPro"/>
</dbReference>
<reference evidence="6" key="1">
    <citation type="submission" date="2021-01" db="EMBL/GenBank/DDBJ databases">
        <authorList>
            <person name="Corre E."/>
            <person name="Pelletier E."/>
            <person name="Niang G."/>
            <person name="Scheremetjew M."/>
            <person name="Finn R."/>
            <person name="Kale V."/>
            <person name="Holt S."/>
            <person name="Cochrane G."/>
            <person name="Meng A."/>
            <person name="Brown T."/>
            <person name="Cohen L."/>
        </authorList>
    </citation>
    <scope>NUCLEOTIDE SEQUENCE</scope>
    <source>
        <strain evidence="6">CCMP3278</strain>
    </source>
</reference>
<dbReference type="PANTHER" id="PTHR47366">
    <property type="entry name" value="TWO-ON-TWO HEMOGLOBIN-3"/>
    <property type="match status" value="1"/>
</dbReference>
<evidence type="ECO:0000313" key="6">
    <source>
        <dbReference type="EMBL" id="CAD8818377.1"/>
    </source>
</evidence>
<comment type="similarity">
    <text evidence="5">Belongs to the truncated hemoglobin family. Group II subfamily.</text>
</comment>
<dbReference type="EMBL" id="HBFP01003926">
    <property type="protein sequence ID" value="CAD8818377.1"/>
    <property type="molecule type" value="Transcribed_RNA"/>
</dbReference>
<evidence type="ECO:0000256" key="2">
    <source>
        <dbReference type="ARBA" id="ARBA00022617"/>
    </source>
</evidence>
<dbReference type="InterPro" id="IPR001486">
    <property type="entry name" value="Hemoglobin_trunc"/>
</dbReference>
<dbReference type="PANTHER" id="PTHR47366:SF1">
    <property type="entry name" value="TWO-ON-TWO HEMOGLOBIN-3"/>
    <property type="match status" value="1"/>
</dbReference>